<evidence type="ECO:0008006" key="7">
    <source>
        <dbReference type="Google" id="ProtNLM"/>
    </source>
</evidence>
<evidence type="ECO:0000256" key="4">
    <source>
        <dbReference type="ARBA" id="ARBA00023004"/>
    </source>
</evidence>
<sequence>MLASMHTSRLAAAASPRPCRTAVVVRYQKDGKRHAPLIDRLGGADGVRTAVDIFYNKVLADNRIKHYFAGTDMKKQRAHQAAFMTYAFGGENHYTGRDMAEVHKKIIPHLTEEHFNAVVDNFVATLQELGVPQEDIDDACAVVATTKDAVLAE</sequence>
<name>A0ABY8TVC6_TETOB</name>
<dbReference type="Pfam" id="PF01152">
    <property type="entry name" value="Bac_globin"/>
    <property type="match status" value="1"/>
</dbReference>
<evidence type="ECO:0000313" key="5">
    <source>
        <dbReference type="EMBL" id="WIA13060.1"/>
    </source>
</evidence>
<evidence type="ECO:0000256" key="1">
    <source>
        <dbReference type="ARBA" id="ARBA00022448"/>
    </source>
</evidence>
<protein>
    <recommendedName>
        <fullName evidence="7">Group 1 truncated hemoglobin</fullName>
    </recommendedName>
</protein>
<dbReference type="EMBL" id="CP126211">
    <property type="protein sequence ID" value="WIA13060.1"/>
    <property type="molecule type" value="Genomic_DNA"/>
</dbReference>
<organism evidence="5 6">
    <name type="scientific">Tetradesmus obliquus</name>
    <name type="common">Green alga</name>
    <name type="synonym">Acutodesmus obliquus</name>
    <dbReference type="NCBI Taxonomy" id="3088"/>
    <lineage>
        <taxon>Eukaryota</taxon>
        <taxon>Viridiplantae</taxon>
        <taxon>Chlorophyta</taxon>
        <taxon>core chlorophytes</taxon>
        <taxon>Chlorophyceae</taxon>
        <taxon>CS clade</taxon>
        <taxon>Sphaeropleales</taxon>
        <taxon>Scenedesmaceae</taxon>
        <taxon>Tetradesmus</taxon>
    </lineage>
</organism>
<dbReference type="InterPro" id="IPR012292">
    <property type="entry name" value="Globin/Proto"/>
</dbReference>
<proteinExistence type="predicted"/>
<accession>A0ABY8TVC6</accession>
<evidence type="ECO:0000256" key="2">
    <source>
        <dbReference type="ARBA" id="ARBA00022617"/>
    </source>
</evidence>
<dbReference type="CDD" id="cd00454">
    <property type="entry name" value="TrHb1_N"/>
    <property type="match status" value="1"/>
</dbReference>
<keyword evidence="4" id="KW-0408">Iron</keyword>
<evidence type="ECO:0000313" key="6">
    <source>
        <dbReference type="Proteomes" id="UP001244341"/>
    </source>
</evidence>
<keyword evidence="6" id="KW-1185">Reference proteome</keyword>
<dbReference type="InterPro" id="IPR009050">
    <property type="entry name" value="Globin-like_sf"/>
</dbReference>
<gene>
    <name evidence="5" type="ORF">OEZ85_006665</name>
</gene>
<dbReference type="Gene3D" id="1.10.490.10">
    <property type="entry name" value="Globins"/>
    <property type="match status" value="1"/>
</dbReference>
<dbReference type="SUPFAM" id="SSF46458">
    <property type="entry name" value="Globin-like"/>
    <property type="match status" value="1"/>
</dbReference>
<keyword evidence="2" id="KW-0349">Heme</keyword>
<keyword evidence="3" id="KW-0479">Metal-binding</keyword>
<reference evidence="5 6" key="1">
    <citation type="submission" date="2023-05" db="EMBL/GenBank/DDBJ databases">
        <title>A 100% complete, gapless, phased diploid assembly of the Scenedesmus obliquus UTEX 3031 genome.</title>
        <authorList>
            <person name="Biondi T.C."/>
            <person name="Hanschen E.R."/>
            <person name="Kwon T."/>
            <person name="Eng W."/>
            <person name="Kruse C.P.S."/>
            <person name="Koehler S.I."/>
            <person name="Kunde Y."/>
            <person name="Gleasner C.D."/>
            <person name="You Mak K.T."/>
            <person name="Polle J."/>
            <person name="Hovde B.T."/>
            <person name="Starkenburg S.R."/>
        </authorList>
    </citation>
    <scope>NUCLEOTIDE SEQUENCE [LARGE SCALE GENOMIC DNA]</scope>
    <source>
        <strain evidence="5 6">DOE0152z</strain>
    </source>
</reference>
<dbReference type="InterPro" id="IPR001486">
    <property type="entry name" value="Hemoglobin_trunc"/>
</dbReference>
<keyword evidence="1" id="KW-0813">Transport</keyword>
<evidence type="ECO:0000256" key="3">
    <source>
        <dbReference type="ARBA" id="ARBA00022723"/>
    </source>
</evidence>
<dbReference type="Proteomes" id="UP001244341">
    <property type="component" value="Chromosome 4b"/>
</dbReference>